<dbReference type="EMBL" id="JBHSHC010000080">
    <property type="protein sequence ID" value="MFC4767664.1"/>
    <property type="molecule type" value="Genomic_DNA"/>
</dbReference>
<evidence type="ECO:0000256" key="1">
    <source>
        <dbReference type="SAM" id="SignalP"/>
    </source>
</evidence>
<gene>
    <name evidence="2" type="ORF">ACFO8Q_09850</name>
</gene>
<sequence>MFMVLFIALTAGVSGASAQSDTLTNEEWQTLASLKKDLADSSQKIQQLVISGKEHEAENLPKVQEAKKTLESNPKLYAKFISEGVESGEKPLRMA</sequence>
<keyword evidence="1" id="KW-0732">Signal</keyword>
<evidence type="ECO:0000313" key="2">
    <source>
        <dbReference type="EMBL" id="MFC4767664.1"/>
    </source>
</evidence>
<protein>
    <recommendedName>
        <fullName evidence="4">DUF2680 domain-containing protein</fullName>
    </recommendedName>
</protein>
<comment type="caution">
    <text evidence="2">The sequence shown here is derived from an EMBL/GenBank/DDBJ whole genome shotgun (WGS) entry which is preliminary data.</text>
</comment>
<accession>A0ABV9Q1J3</accession>
<feature type="signal peptide" evidence="1">
    <location>
        <begin position="1"/>
        <end position="18"/>
    </location>
</feature>
<evidence type="ECO:0008006" key="4">
    <source>
        <dbReference type="Google" id="ProtNLM"/>
    </source>
</evidence>
<evidence type="ECO:0000313" key="3">
    <source>
        <dbReference type="Proteomes" id="UP001596002"/>
    </source>
</evidence>
<reference evidence="3" key="1">
    <citation type="journal article" date="2019" name="Int. J. Syst. Evol. Microbiol.">
        <title>The Global Catalogue of Microorganisms (GCM) 10K type strain sequencing project: providing services to taxonomists for standard genome sequencing and annotation.</title>
        <authorList>
            <consortium name="The Broad Institute Genomics Platform"/>
            <consortium name="The Broad Institute Genome Sequencing Center for Infectious Disease"/>
            <person name="Wu L."/>
            <person name="Ma J."/>
        </authorList>
    </citation>
    <scope>NUCLEOTIDE SEQUENCE [LARGE SCALE GENOMIC DNA]</scope>
    <source>
        <strain evidence="3">WYCCWR 12678</strain>
    </source>
</reference>
<dbReference type="Proteomes" id="UP001596002">
    <property type="component" value="Unassembled WGS sequence"/>
</dbReference>
<organism evidence="2 3">
    <name type="scientific">Effusibacillus consociatus</name>
    <dbReference type="NCBI Taxonomy" id="1117041"/>
    <lineage>
        <taxon>Bacteria</taxon>
        <taxon>Bacillati</taxon>
        <taxon>Bacillota</taxon>
        <taxon>Bacilli</taxon>
        <taxon>Bacillales</taxon>
        <taxon>Alicyclobacillaceae</taxon>
        <taxon>Effusibacillus</taxon>
    </lineage>
</organism>
<name>A0ABV9Q1J3_9BACL</name>
<proteinExistence type="predicted"/>
<keyword evidence="3" id="KW-1185">Reference proteome</keyword>
<feature type="chain" id="PRO_5047067853" description="DUF2680 domain-containing protein" evidence="1">
    <location>
        <begin position="19"/>
        <end position="95"/>
    </location>
</feature>